<dbReference type="EMBL" id="RWGY01000011">
    <property type="protein sequence ID" value="TVU32374.1"/>
    <property type="molecule type" value="Genomic_DNA"/>
</dbReference>
<proteinExistence type="predicted"/>
<dbReference type="InterPro" id="IPR000719">
    <property type="entry name" value="Prot_kinase_dom"/>
</dbReference>
<evidence type="ECO:0000256" key="1">
    <source>
        <dbReference type="ARBA" id="ARBA00022741"/>
    </source>
</evidence>
<evidence type="ECO:0000256" key="2">
    <source>
        <dbReference type="ARBA" id="ARBA00022840"/>
    </source>
</evidence>
<comment type="caution">
    <text evidence="4">The sequence shown here is derived from an EMBL/GenBank/DDBJ whole genome shotgun (WGS) entry which is preliminary data.</text>
</comment>
<feature type="domain" description="Protein kinase" evidence="3">
    <location>
        <begin position="1"/>
        <end position="161"/>
    </location>
</feature>
<dbReference type="Gene3D" id="1.10.510.10">
    <property type="entry name" value="Transferase(Phosphotransferase) domain 1"/>
    <property type="match status" value="1"/>
</dbReference>
<protein>
    <recommendedName>
        <fullName evidence="3">Protein kinase domain-containing protein</fullName>
    </recommendedName>
</protein>
<keyword evidence="5" id="KW-1185">Reference proteome</keyword>
<dbReference type="SUPFAM" id="SSF56112">
    <property type="entry name" value="Protein kinase-like (PK-like)"/>
    <property type="match status" value="1"/>
</dbReference>
<dbReference type="GO" id="GO:0004672">
    <property type="term" value="F:protein kinase activity"/>
    <property type="evidence" value="ECO:0007669"/>
    <property type="project" value="InterPro"/>
</dbReference>
<feature type="non-terminal residue" evidence="4">
    <location>
        <position position="1"/>
    </location>
</feature>
<gene>
    <name evidence="4" type="ORF">EJB05_24103</name>
</gene>
<keyword evidence="2" id="KW-0067">ATP-binding</keyword>
<dbReference type="PANTHER" id="PTHR27001:SF931">
    <property type="entry name" value="OS11G0664100 PROTEIN"/>
    <property type="match status" value="1"/>
</dbReference>
<evidence type="ECO:0000259" key="3">
    <source>
        <dbReference type="PROSITE" id="PS50011"/>
    </source>
</evidence>
<dbReference type="Pfam" id="PF07714">
    <property type="entry name" value="PK_Tyr_Ser-Thr"/>
    <property type="match status" value="1"/>
</dbReference>
<dbReference type="InterPro" id="IPR001245">
    <property type="entry name" value="Ser-Thr/Tyr_kinase_cat_dom"/>
</dbReference>
<name>A0A5J9VA42_9POAL</name>
<dbReference type="InterPro" id="IPR011009">
    <property type="entry name" value="Kinase-like_dom_sf"/>
</dbReference>
<dbReference type="Proteomes" id="UP000324897">
    <property type="component" value="Chromosome 1"/>
</dbReference>
<evidence type="ECO:0000313" key="4">
    <source>
        <dbReference type="EMBL" id="TVU32374.1"/>
    </source>
</evidence>
<organism evidence="4 5">
    <name type="scientific">Eragrostis curvula</name>
    <name type="common">weeping love grass</name>
    <dbReference type="NCBI Taxonomy" id="38414"/>
    <lineage>
        <taxon>Eukaryota</taxon>
        <taxon>Viridiplantae</taxon>
        <taxon>Streptophyta</taxon>
        <taxon>Embryophyta</taxon>
        <taxon>Tracheophyta</taxon>
        <taxon>Spermatophyta</taxon>
        <taxon>Magnoliopsida</taxon>
        <taxon>Liliopsida</taxon>
        <taxon>Poales</taxon>
        <taxon>Poaceae</taxon>
        <taxon>PACMAD clade</taxon>
        <taxon>Chloridoideae</taxon>
        <taxon>Eragrostideae</taxon>
        <taxon>Eragrostidinae</taxon>
        <taxon>Eragrostis</taxon>
    </lineage>
</organism>
<dbReference type="PROSITE" id="PS50011">
    <property type="entry name" value="PROTEIN_KINASE_DOM"/>
    <property type="match status" value="1"/>
</dbReference>
<dbReference type="Gramene" id="TVU32374">
    <property type="protein sequence ID" value="TVU32374"/>
    <property type="gene ID" value="EJB05_24103"/>
</dbReference>
<accession>A0A5J9VA42</accession>
<sequence length="161" mass="18206">MTSYLVMVAKKCTFDSGERFWIAISIAEGLNYLHSLGIVHGDVRTANVLELLCILPGQNTHERIKAEKNSGYVDPRFLESEILTKGGDVYSLGIILLELFTGEMASNHTRNCQLEELCDKEVCRHIAGTRRMVFKCLDANIRKRPTLEEAIRLFTKEMDGL</sequence>
<dbReference type="GO" id="GO:0005886">
    <property type="term" value="C:plasma membrane"/>
    <property type="evidence" value="ECO:0007669"/>
    <property type="project" value="TreeGrafter"/>
</dbReference>
<evidence type="ECO:0000313" key="5">
    <source>
        <dbReference type="Proteomes" id="UP000324897"/>
    </source>
</evidence>
<reference evidence="4 5" key="1">
    <citation type="journal article" date="2019" name="Sci. Rep.">
        <title>A high-quality genome of Eragrostis curvula grass provides insights into Poaceae evolution and supports new strategies to enhance forage quality.</title>
        <authorList>
            <person name="Carballo J."/>
            <person name="Santos B.A.C.M."/>
            <person name="Zappacosta D."/>
            <person name="Garbus I."/>
            <person name="Selva J.P."/>
            <person name="Gallo C.A."/>
            <person name="Diaz A."/>
            <person name="Albertini E."/>
            <person name="Caccamo M."/>
            <person name="Echenique V."/>
        </authorList>
    </citation>
    <scope>NUCLEOTIDE SEQUENCE [LARGE SCALE GENOMIC DNA]</scope>
    <source>
        <strain evidence="5">cv. Victoria</strain>
        <tissue evidence="4">Leaf</tissue>
    </source>
</reference>
<dbReference type="GO" id="GO:0005524">
    <property type="term" value="F:ATP binding"/>
    <property type="evidence" value="ECO:0007669"/>
    <property type="project" value="UniProtKB-KW"/>
</dbReference>
<keyword evidence="1" id="KW-0547">Nucleotide-binding</keyword>
<dbReference type="PANTHER" id="PTHR27001">
    <property type="entry name" value="OS01G0253100 PROTEIN"/>
    <property type="match status" value="1"/>
</dbReference>
<dbReference type="AlphaFoldDB" id="A0A5J9VA42"/>
<dbReference type="OrthoDB" id="668183at2759"/>